<dbReference type="EMBL" id="AECU01000117">
    <property type="protein sequence ID" value="EFQ07092.1"/>
    <property type="molecule type" value="Genomic_DNA"/>
</dbReference>
<accession>E2ZIA6</accession>
<comment type="caution">
    <text evidence="1">The sequence shown here is derived from an EMBL/GenBank/DDBJ whole genome shotgun (WGS) entry which is preliminary data.</text>
</comment>
<evidence type="ECO:0000313" key="2">
    <source>
        <dbReference type="Proteomes" id="UP000006028"/>
    </source>
</evidence>
<proteinExistence type="predicted"/>
<gene>
    <name evidence="1" type="ORF">HMPREF9436_01397</name>
</gene>
<protein>
    <submittedName>
        <fullName evidence="1">Uncharacterized protein</fullName>
    </submittedName>
</protein>
<dbReference type="InterPro" id="IPR054052">
    <property type="entry name" value="Y16Q-like"/>
</dbReference>
<name>E2ZIA6_9FIRM</name>
<sequence length="87" mass="10586">MELKDTIDGMISNDYRERFKAEYRQTKERYERLKGFCNRIEAAERTGREEPRHDCPLELLREQQKRMGMYLETMEIRAAIEQIDLNK</sequence>
<dbReference type="BioCyc" id="FCF748224-HMP:GTSS-80-MONOMER"/>
<dbReference type="RefSeq" id="WP_005941680.1">
    <property type="nucleotide sequence ID" value="NZ_GL538315.1"/>
</dbReference>
<organism evidence="1 2">
    <name type="scientific">Faecalibacterium cf. prausnitzii KLE1255</name>
    <dbReference type="NCBI Taxonomy" id="748224"/>
    <lineage>
        <taxon>Bacteria</taxon>
        <taxon>Bacillati</taxon>
        <taxon>Bacillota</taxon>
        <taxon>Clostridia</taxon>
        <taxon>Eubacteriales</taxon>
        <taxon>Oscillospiraceae</taxon>
        <taxon>Faecalibacterium</taxon>
    </lineage>
</organism>
<evidence type="ECO:0000313" key="1">
    <source>
        <dbReference type="EMBL" id="EFQ07092.1"/>
    </source>
</evidence>
<reference evidence="1 2" key="1">
    <citation type="submission" date="2010-08" db="EMBL/GenBank/DDBJ databases">
        <authorList>
            <person name="Weinstock G."/>
            <person name="Sodergren E."/>
            <person name="Clifton S."/>
            <person name="Fulton L."/>
            <person name="Fulton B."/>
            <person name="Courtney L."/>
            <person name="Fronick C."/>
            <person name="Harrison M."/>
            <person name="Strong C."/>
            <person name="Farmer C."/>
            <person name="Delahaunty K."/>
            <person name="Markovic C."/>
            <person name="Hall O."/>
            <person name="Minx P."/>
            <person name="Tomlinson C."/>
            <person name="Mitreva M."/>
            <person name="Hou S."/>
            <person name="Chen J."/>
            <person name="Wollam A."/>
            <person name="Pepin K.H."/>
            <person name="Johnson M."/>
            <person name="Bhonagiri V."/>
            <person name="Zhang X."/>
            <person name="Suruliraj S."/>
            <person name="Warren W."/>
            <person name="Chinwalla A."/>
            <person name="Mardis E.R."/>
            <person name="Wilson R.K."/>
        </authorList>
    </citation>
    <scope>NUCLEOTIDE SEQUENCE [LARGE SCALE GENOMIC DNA]</scope>
    <source>
        <strain evidence="1 2">KLE1255</strain>
    </source>
</reference>
<dbReference type="AlphaFoldDB" id="E2ZIA6"/>
<dbReference type="HOGENOM" id="CLU_186677_0_0_9"/>
<dbReference type="OrthoDB" id="3236584at2"/>
<dbReference type="Pfam" id="PF21825">
    <property type="entry name" value="crAss001_48"/>
    <property type="match status" value="1"/>
</dbReference>
<dbReference type="STRING" id="748224.HMPREF9436_01397"/>
<dbReference type="Proteomes" id="UP000006028">
    <property type="component" value="Unassembled WGS sequence"/>
</dbReference>